<name>A0A8J7RLI3_9BACT</name>
<evidence type="ECO:0000256" key="1">
    <source>
        <dbReference type="SAM" id="Coils"/>
    </source>
</evidence>
<dbReference type="SUPFAM" id="SSF56925">
    <property type="entry name" value="OMPA-like"/>
    <property type="match status" value="1"/>
</dbReference>
<sequence>MTRFDMKKWITAAIVLILFVPFSQSKAQIGENLTDWSIDLSGGPTFGQFTFDSRVTAQGALGVRYAVNPVFSLYGHAGIGRFKADDAIMDESGFTNNYYTVGLGGRANLLRMVTGVNRVTEQFGVYGLAGLGLIRNSVDVADTDIPGFPGRNFSGNAMLYRLGGGLTYRISRRVDVFMQVDLNHSDSDLLDGYERAPGSGSTGLLSGGDSYINTSAGISLKLGRSSVRHTEWQRQDHRTTHLTYDMDDRLQQLEQEQELADVAMETINERLLSLSSSLNDITNQLNTVYNQQFMRQYDQIDSLAIRINVLEEKLEDLSDEIPEAQANTGDETTFFIVAGVFESRQNAELLLEDVRAEGFGNAQIVQDQVNNFNVVTYSQHSTRSSANEELNRIRSNVNPDSWIYVK</sequence>
<accession>A0A8J7RLI3</accession>
<reference evidence="3" key="1">
    <citation type="submission" date="2021-02" db="EMBL/GenBank/DDBJ databases">
        <title>Natronogracilivirga saccharolytica gen. nov. sp. nov. a new anaerobic, haloalkiliphilic carbohydrate-fermenting bacterium from soda lake and proposing of Cyclonatronumiaceae fam. nov. in the phylum Balneolaeota.</title>
        <authorList>
            <person name="Zhilina T.N."/>
            <person name="Sorokin D.Y."/>
            <person name="Zavarzina D.G."/>
            <person name="Toshchakov S.V."/>
            <person name="Kublanov I.V."/>
        </authorList>
    </citation>
    <scope>NUCLEOTIDE SEQUENCE</scope>
    <source>
        <strain evidence="3">Z-1702</strain>
    </source>
</reference>
<keyword evidence="4" id="KW-1185">Reference proteome</keyword>
<gene>
    <name evidence="3" type="ORF">NATSA_06640</name>
</gene>
<evidence type="ECO:0000313" key="3">
    <source>
        <dbReference type="EMBL" id="MBP3192333.1"/>
    </source>
</evidence>
<dbReference type="InterPro" id="IPR011250">
    <property type="entry name" value="OMP/PagP_B-barrel"/>
</dbReference>
<dbReference type="Pfam" id="PF05036">
    <property type="entry name" value="SPOR"/>
    <property type="match status" value="1"/>
</dbReference>
<dbReference type="SUPFAM" id="SSF110997">
    <property type="entry name" value="Sporulation related repeat"/>
    <property type="match status" value="1"/>
</dbReference>
<dbReference type="InterPro" id="IPR007730">
    <property type="entry name" value="SPOR-like_dom"/>
</dbReference>
<dbReference type="Proteomes" id="UP000673975">
    <property type="component" value="Unassembled WGS sequence"/>
</dbReference>
<dbReference type="InterPro" id="IPR036680">
    <property type="entry name" value="SPOR-like_sf"/>
</dbReference>
<dbReference type="AlphaFoldDB" id="A0A8J7RLI3"/>
<feature type="domain" description="SPOR" evidence="2">
    <location>
        <begin position="328"/>
        <end position="406"/>
    </location>
</feature>
<protein>
    <submittedName>
        <fullName evidence="3">Outer membrane beta-barrel protein</fullName>
    </submittedName>
</protein>
<dbReference type="EMBL" id="JAFIDN010000004">
    <property type="protein sequence ID" value="MBP3192333.1"/>
    <property type="molecule type" value="Genomic_DNA"/>
</dbReference>
<feature type="coiled-coil region" evidence="1">
    <location>
        <begin position="300"/>
        <end position="327"/>
    </location>
</feature>
<dbReference type="PROSITE" id="PS51724">
    <property type="entry name" value="SPOR"/>
    <property type="match status" value="1"/>
</dbReference>
<evidence type="ECO:0000313" key="4">
    <source>
        <dbReference type="Proteomes" id="UP000673975"/>
    </source>
</evidence>
<dbReference type="RefSeq" id="WP_210511235.1">
    <property type="nucleotide sequence ID" value="NZ_JAFIDN010000004.1"/>
</dbReference>
<dbReference type="Gene3D" id="2.40.160.20">
    <property type="match status" value="1"/>
</dbReference>
<keyword evidence="1" id="KW-0175">Coiled coil</keyword>
<comment type="caution">
    <text evidence="3">The sequence shown here is derived from an EMBL/GenBank/DDBJ whole genome shotgun (WGS) entry which is preliminary data.</text>
</comment>
<evidence type="ECO:0000259" key="2">
    <source>
        <dbReference type="PROSITE" id="PS51724"/>
    </source>
</evidence>
<organism evidence="3 4">
    <name type="scientific">Natronogracilivirga saccharolytica</name>
    <dbReference type="NCBI Taxonomy" id="2812953"/>
    <lineage>
        <taxon>Bacteria</taxon>
        <taxon>Pseudomonadati</taxon>
        <taxon>Balneolota</taxon>
        <taxon>Balneolia</taxon>
        <taxon>Balneolales</taxon>
        <taxon>Cyclonatronaceae</taxon>
        <taxon>Natronogracilivirga</taxon>
    </lineage>
</organism>
<dbReference type="GO" id="GO:0042834">
    <property type="term" value="F:peptidoglycan binding"/>
    <property type="evidence" value="ECO:0007669"/>
    <property type="project" value="InterPro"/>
</dbReference>
<dbReference type="Gene3D" id="3.30.70.1070">
    <property type="entry name" value="Sporulation related repeat"/>
    <property type="match status" value="1"/>
</dbReference>
<proteinExistence type="predicted"/>